<gene>
    <name evidence="1" type="ORF">BRCON_2509</name>
</gene>
<dbReference type="AlphaFoldDB" id="A0A2Z4Y8C5"/>
<protein>
    <submittedName>
        <fullName evidence="1">Uncharacterized protein</fullName>
    </submittedName>
</protein>
<dbReference type="EMBL" id="CP030759">
    <property type="protein sequence ID" value="AXA37266.1"/>
    <property type="molecule type" value="Genomic_DNA"/>
</dbReference>
<sequence length="38" mass="4044">MARAGWAQPTPAPKESGANFAQGALTSMCRRAHCSLRL</sequence>
<evidence type="ECO:0000313" key="1">
    <source>
        <dbReference type="EMBL" id="AXA37266.1"/>
    </source>
</evidence>
<name>A0A2Z4Y8C5_SUMC1</name>
<dbReference type="KEGG" id="schv:BRCON_2509"/>
<reference evidence="1 2" key="1">
    <citation type="submission" date="2018-05" db="EMBL/GenBank/DDBJ databases">
        <title>A metagenomic window into the 2 km-deep terrestrial subsurface aquifer revealed taxonomically and functionally diverse microbial community comprising novel uncultured bacterial lineages.</title>
        <authorList>
            <person name="Kadnikov V.V."/>
            <person name="Mardanov A.V."/>
            <person name="Beletsky A.V."/>
            <person name="Banks D."/>
            <person name="Pimenov N.V."/>
            <person name="Frank Y.A."/>
            <person name="Karnachuk O.V."/>
            <person name="Ravin N.V."/>
        </authorList>
    </citation>
    <scope>NUCLEOTIDE SEQUENCE [LARGE SCALE GENOMIC DNA]</scope>
    <source>
        <strain evidence="1">BY</strain>
    </source>
</reference>
<proteinExistence type="predicted"/>
<organism evidence="1 2">
    <name type="scientific">Sumerlaea chitinivorans</name>
    <dbReference type="NCBI Taxonomy" id="2250252"/>
    <lineage>
        <taxon>Bacteria</taxon>
        <taxon>Candidatus Sumerlaeota</taxon>
        <taxon>Candidatus Sumerlaeia</taxon>
        <taxon>Candidatus Sumerlaeales</taxon>
        <taxon>Candidatus Sumerlaeaceae</taxon>
        <taxon>Candidatus Sumerlaea</taxon>
    </lineage>
</organism>
<accession>A0A2Z4Y8C5</accession>
<evidence type="ECO:0000313" key="2">
    <source>
        <dbReference type="Proteomes" id="UP000262583"/>
    </source>
</evidence>
<dbReference type="Proteomes" id="UP000262583">
    <property type="component" value="Chromosome"/>
</dbReference>